<feature type="compositionally biased region" description="Low complexity" evidence="1">
    <location>
        <begin position="185"/>
        <end position="194"/>
    </location>
</feature>
<reference evidence="4 5" key="1">
    <citation type="submission" date="2019-12" db="EMBL/GenBank/DDBJ databases">
        <title>Paenibacillus sp. nov., an endophytic bacterium isolated from the stem of Dendrobium.</title>
        <authorList>
            <person name="Zhao R."/>
        </authorList>
    </citation>
    <scope>NUCLEOTIDE SEQUENCE [LARGE SCALE GENOMIC DNA]</scope>
    <source>
        <strain evidence="4 5">HJL G12</strain>
    </source>
</reference>
<evidence type="ECO:0000313" key="4">
    <source>
        <dbReference type="EMBL" id="MWV47603.1"/>
    </source>
</evidence>
<accession>A0A7X3LLH2</accession>
<evidence type="ECO:0000259" key="3">
    <source>
        <dbReference type="PROSITE" id="PS51272"/>
    </source>
</evidence>
<evidence type="ECO:0000313" key="5">
    <source>
        <dbReference type="Proteomes" id="UP000460318"/>
    </source>
</evidence>
<name>A0A7X3LLH2_9BACL</name>
<keyword evidence="5" id="KW-1185">Reference proteome</keyword>
<feature type="domain" description="SLH" evidence="3">
    <location>
        <begin position="54"/>
        <end position="117"/>
    </location>
</feature>
<dbReference type="InterPro" id="IPR046720">
    <property type="entry name" value="DUF6612"/>
</dbReference>
<sequence>MKQSKKKLTSALLTGVLAMGIALPVYAAEPSAGITRGDFLKLVTTDLNITAASSVELPKDVLADSPYKDAVSAMLERKVLKGFPDGSIRTDEPITGKDASIVLGRVLGFKDDESIKRLQSEIGIDWQSQKVLNATEVTASLAKVLSNDATAIALMDAVQKEMGDVHSYESQLGLHLNMTINSSSQLNDNNLNKSVLDESRSNPNEMSLKMDAEGLVKLDDKQGMMQTMTMKDFLGSGDVDTVTYIVPEGTFTQSPDMVTGKKQWINMSKGMPAFNELMKLQKENATQLSSLNQKYFIYRDLGKETVDGKAFAKVALYGKIPSLKGLMNDTQSLTGMGDMMSTLPSEGKAAVENMGVAANITYWIDEGTHRIYKADMNMSYSVPATGQSPEIAMDMTMNMGYSKYNEAQTIKLPDEAKKAQTMEEYIAQMSAAQSQTGN</sequence>
<feature type="signal peptide" evidence="2">
    <location>
        <begin position="1"/>
        <end position="27"/>
    </location>
</feature>
<evidence type="ECO:0000256" key="2">
    <source>
        <dbReference type="SAM" id="SignalP"/>
    </source>
</evidence>
<dbReference type="Pfam" id="PF20316">
    <property type="entry name" value="DUF6612"/>
    <property type="match status" value="1"/>
</dbReference>
<dbReference type="PROSITE" id="PS51272">
    <property type="entry name" value="SLH"/>
    <property type="match status" value="1"/>
</dbReference>
<keyword evidence="2" id="KW-0732">Signal</keyword>
<protein>
    <recommendedName>
        <fullName evidence="3">SLH domain-containing protein</fullName>
    </recommendedName>
</protein>
<feature type="region of interest" description="Disordered" evidence="1">
    <location>
        <begin position="185"/>
        <end position="205"/>
    </location>
</feature>
<gene>
    <name evidence="4" type="ORF">GRF59_28920</name>
</gene>
<feature type="chain" id="PRO_5031046402" description="SLH domain-containing protein" evidence="2">
    <location>
        <begin position="28"/>
        <end position="438"/>
    </location>
</feature>
<dbReference type="Pfam" id="PF00395">
    <property type="entry name" value="SLH"/>
    <property type="match status" value="1"/>
</dbReference>
<evidence type="ECO:0000256" key="1">
    <source>
        <dbReference type="SAM" id="MobiDB-lite"/>
    </source>
</evidence>
<dbReference type="Proteomes" id="UP000460318">
    <property type="component" value="Unassembled WGS sequence"/>
</dbReference>
<dbReference type="EMBL" id="WUBI01000011">
    <property type="protein sequence ID" value="MWV47603.1"/>
    <property type="molecule type" value="Genomic_DNA"/>
</dbReference>
<proteinExistence type="predicted"/>
<dbReference type="AlphaFoldDB" id="A0A7X3LLH2"/>
<organism evidence="4 5">
    <name type="scientific">Paenibacillus dendrobii</name>
    <dbReference type="NCBI Taxonomy" id="2691084"/>
    <lineage>
        <taxon>Bacteria</taxon>
        <taxon>Bacillati</taxon>
        <taxon>Bacillota</taxon>
        <taxon>Bacilli</taxon>
        <taxon>Bacillales</taxon>
        <taxon>Paenibacillaceae</taxon>
        <taxon>Paenibacillus</taxon>
    </lineage>
</organism>
<dbReference type="InterPro" id="IPR001119">
    <property type="entry name" value="SLH_dom"/>
</dbReference>
<dbReference type="RefSeq" id="WP_160501173.1">
    <property type="nucleotide sequence ID" value="NZ_WUBI01000011.1"/>
</dbReference>
<dbReference type="Gene3D" id="2.50.20.20">
    <property type="match status" value="1"/>
</dbReference>
<comment type="caution">
    <text evidence="4">The sequence shown here is derived from an EMBL/GenBank/DDBJ whole genome shotgun (WGS) entry which is preliminary data.</text>
</comment>